<organism evidence="2 3">
    <name type="scientific">Williamsoniiplasma somnilux</name>
    <dbReference type="NCBI Taxonomy" id="215578"/>
    <lineage>
        <taxon>Bacteria</taxon>
        <taxon>Bacillati</taxon>
        <taxon>Mycoplasmatota</taxon>
        <taxon>Mollicutes</taxon>
        <taxon>Entomoplasmatales</taxon>
        <taxon>Williamsoniiplasma</taxon>
    </lineage>
</organism>
<reference evidence="2 3" key="1">
    <citation type="submission" date="2017-11" db="EMBL/GenBank/DDBJ databases">
        <title>Genome sequence of Entomoplasma somnilux PYAN-1 (ATCC 49194).</title>
        <authorList>
            <person name="Lo W.-S."/>
            <person name="Gasparich G.E."/>
            <person name="Kuo C.-H."/>
        </authorList>
    </citation>
    <scope>NUCLEOTIDE SEQUENCE [LARGE SCALE GENOMIC DNA]</scope>
    <source>
        <strain evidence="2 3">PYAN-1</strain>
    </source>
</reference>
<dbReference type="InterPro" id="IPR059214">
    <property type="entry name" value="MSC_0882-like"/>
</dbReference>
<dbReference type="AlphaFoldDB" id="A0A2K8P1C8"/>
<keyword evidence="1" id="KW-0812">Transmembrane</keyword>
<dbReference type="RefSeq" id="WP_051445516.1">
    <property type="nucleotide sequence ID" value="NZ_CP024965.1"/>
</dbReference>
<evidence type="ECO:0000313" key="2">
    <source>
        <dbReference type="EMBL" id="ATZ18811.1"/>
    </source>
</evidence>
<dbReference type="Proteomes" id="UP000232230">
    <property type="component" value="Chromosome"/>
</dbReference>
<feature type="transmembrane region" description="Helical" evidence="1">
    <location>
        <begin position="87"/>
        <end position="111"/>
    </location>
</feature>
<keyword evidence="1" id="KW-1133">Transmembrane helix</keyword>
<feature type="transmembrane region" description="Helical" evidence="1">
    <location>
        <begin position="188"/>
        <end position="211"/>
    </location>
</feature>
<accession>A0A2K8P1C8</accession>
<keyword evidence="3" id="KW-1185">Reference proteome</keyword>
<protein>
    <submittedName>
        <fullName evidence="2">Uncharacterized protein</fullName>
    </submittedName>
</protein>
<name>A0A2K8P1C8_9MOLU</name>
<dbReference type="NCBIfam" id="NF045846">
    <property type="entry name" value="MSC0882_dom"/>
    <property type="match status" value="1"/>
</dbReference>
<gene>
    <name evidence="2" type="ORF">ESOMN_v1c04290</name>
</gene>
<sequence>MGIFNKDKNNIPVQSNGQNIFANDSKISNPYKKVDLNNDYLNPNDLNGGQFYQNHRPLKPNFSKQELNNAQIPSQIAKEIRSEKLRVVMLMILGFLAISVALFFIIVIYAIDPAADGSKIKIPYEWQPNPVPMFILMFIGLIFLILGSVDYSHVLISVKKYRGDILMGDEGIPFFMIRNYKALIARPIYMNWICFNIYVWGGIVIGIFYAIKATTSLGMKTEIIITLAILCSTLIVHLIALVTTRARKGNINAYYGYEIVPFDQVKDIRKRTNKISMIIFFIFLAIILCVIVVPYIIIRKNRNKPIIPFI</sequence>
<feature type="transmembrane region" description="Helical" evidence="1">
    <location>
        <begin position="131"/>
        <end position="152"/>
    </location>
</feature>
<feature type="transmembrane region" description="Helical" evidence="1">
    <location>
        <begin position="223"/>
        <end position="242"/>
    </location>
</feature>
<proteinExistence type="predicted"/>
<evidence type="ECO:0000256" key="1">
    <source>
        <dbReference type="SAM" id="Phobius"/>
    </source>
</evidence>
<evidence type="ECO:0000313" key="3">
    <source>
        <dbReference type="Proteomes" id="UP000232230"/>
    </source>
</evidence>
<keyword evidence="1" id="KW-0472">Membrane</keyword>
<feature type="transmembrane region" description="Helical" evidence="1">
    <location>
        <begin position="275"/>
        <end position="298"/>
    </location>
</feature>
<dbReference type="EMBL" id="CP024965">
    <property type="protein sequence ID" value="ATZ18811.1"/>
    <property type="molecule type" value="Genomic_DNA"/>
</dbReference>
<dbReference type="KEGG" id="esx:ESOMN_v1c04290"/>